<evidence type="ECO:0000259" key="1">
    <source>
        <dbReference type="Pfam" id="PF12728"/>
    </source>
</evidence>
<comment type="caution">
    <text evidence="2">The sequence shown here is derived from an EMBL/GenBank/DDBJ whole genome shotgun (WGS) entry which is preliminary data.</text>
</comment>
<name>W4LDW6_ENTF1</name>
<reference evidence="2 3" key="1">
    <citation type="journal article" date="2014" name="Nature">
        <title>An environmental bacterial taxon with a large and distinct metabolic repertoire.</title>
        <authorList>
            <person name="Wilson M.C."/>
            <person name="Mori T."/>
            <person name="Ruckert C."/>
            <person name="Uria A.R."/>
            <person name="Helf M.J."/>
            <person name="Takada K."/>
            <person name="Gernert C."/>
            <person name="Steffens U.A."/>
            <person name="Heycke N."/>
            <person name="Schmitt S."/>
            <person name="Rinke C."/>
            <person name="Helfrich E.J."/>
            <person name="Brachmann A.O."/>
            <person name="Gurgui C."/>
            <person name="Wakimoto T."/>
            <person name="Kracht M."/>
            <person name="Crusemann M."/>
            <person name="Hentschel U."/>
            <person name="Abe I."/>
            <person name="Matsunaga S."/>
            <person name="Kalinowski J."/>
            <person name="Takeyama H."/>
            <person name="Piel J."/>
        </authorList>
    </citation>
    <scope>NUCLEOTIDE SEQUENCE [LARGE SCALE GENOMIC DNA]</scope>
    <source>
        <strain evidence="3">TSY1</strain>
    </source>
</reference>
<keyword evidence="3" id="KW-1185">Reference proteome</keyword>
<evidence type="ECO:0000313" key="2">
    <source>
        <dbReference type="EMBL" id="ETW96134.1"/>
    </source>
</evidence>
<dbReference type="Proteomes" id="UP000019141">
    <property type="component" value="Unassembled WGS sequence"/>
</dbReference>
<organism evidence="2 3">
    <name type="scientific">Entotheonella factor</name>
    <dbReference type="NCBI Taxonomy" id="1429438"/>
    <lineage>
        <taxon>Bacteria</taxon>
        <taxon>Pseudomonadati</taxon>
        <taxon>Nitrospinota/Tectimicrobiota group</taxon>
        <taxon>Candidatus Tectimicrobiota</taxon>
        <taxon>Candidatus Entotheonellia</taxon>
        <taxon>Candidatus Entotheonellales</taxon>
        <taxon>Candidatus Entotheonellaceae</taxon>
        <taxon>Candidatus Entotheonella</taxon>
    </lineage>
</organism>
<dbReference type="InterPro" id="IPR010093">
    <property type="entry name" value="SinI_DNA-bd"/>
</dbReference>
<keyword evidence="2" id="KW-0238">DNA-binding</keyword>
<feature type="domain" description="Helix-turn-helix" evidence="1">
    <location>
        <begin position="84"/>
        <end position="131"/>
    </location>
</feature>
<gene>
    <name evidence="2" type="ORF">ETSY1_27830</name>
</gene>
<dbReference type="HOGENOM" id="CLU_106726_1_0_7"/>
<sequence>MMNDQERTQSVSIPSPEMLRLAKADSDLLRQYLQTHATACLKLGGSEDQEIILPDSILQLVCEALASAASGKKLRLVEEDEEVSPEKAAAFLQVSRPYLVRLLDQGEIPFHYVGTHRRITMSELIAYRQRRKIKSKAALQRMTELSEDMGLYDE</sequence>
<dbReference type="InterPro" id="IPR041657">
    <property type="entry name" value="HTH_17"/>
</dbReference>
<evidence type="ECO:0000313" key="3">
    <source>
        <dbReference type="Proteomes" id="UP000019141"/>
    </source>
</evidence>
<dbReference type="EMBL" id="AZHW01000829">
    <property type="protein sequence ID" value="ETW96134.1"/>
    <property type="molecule type" value="Genomic_DNA"/>
</dbReference>
<dbReference type="GO" id="GO:0003677">
    <property type="term" value="F:DNA binding"/>
    <property type="evidence" value="ECO:0007669"/>
    <property type="project" value="UniProtKB-KW"/>
</dbReference>
<protein>
    <submittedName>
        <fullName evidence="2">DNA-binding protein</fullName>
    </submittedName>
</protein>
<dbReference type="AlphaFoldDB" id="W4LDW6"/>
<dbReference type="NCBIfam" id="TIGR01764">
    <property type="entry name" value="excise"/>
    <property type="match status" value="1"/>
</dbReference>
<dbReference type="Pfam" id="PF12728">
    <property type="entry name" value="HTH_17"/>
    <property type="match status" value="1"/>
</dbReference>
<accession>W4LDW6</accession>
<proteinExistence type="predicted"/>